<organism evidence="2 3">
    <name type="scientific">Peribacillus loiseleuriae</name>
    <dbReference type="NCBI Taxonomy" id="1679170"/>
    <lineage>
        <taxon>Bacteria</taxon>
        <taxon>Bacillati</taxon>
        <taxon>Bacillota</taxon>
        <taxon>Bacilli</taxon>
        <taxon>Bacillales</taxon>
        <taxon>Bacillaceae</taxon>
        <taxon>Peribacillus</taxon>
    </lineage>
</organism>
<gene>
    <name evidence="2" type="ORF">AC625_00875</name>
</gene>
<feature type="transmembrane region" description="Helical" evidence="1">
    <location>
        <begin position="74"/>
        <end position="91"/>
    </location>
</feature>
<keyword evidence="3" id="KW-1185">Reference proteome</keyword>
<keyword evidence="1" id="KW-0812">Transmembrane</keyword>
<evidence type="ECO:0000256" key="1">
    <source>
        <dbReference type="SAM" id="Phobius"/>
    </source>
</evidence>
<comment type="caution">
    <text evidence="2">The sequence shown here is derived from an EMBL/GenBank/DDBJ whole genome shotgun (WGS) entry which is preliminary data.</text>
</comment>
<dbReference type="EMBL" id="LFZW01000001">
    <property type="protein sequence ID" value="KMY48262.1"/>
    <property type="molecule type" value="Genomic_DNA"/>
</dbReference>
<sequence>MIPIMSQFINRIFKDRIKKIVIIQFILLIPLLIMAVYSFPTNSINYLYNGLFQIIFALINILNSVEQFILKKKGLSISFFILGILFVYLSIKSYNLYLLSK</sequence>
<proteinExistence type="predicted"/>
<dbReference type="PATRIC" id="fig|1679170.3.peg.154"/>
<keyword evidence="1" id="KW-0472">Membrane</keyword>
<dbReference type="AlphaFoldDB" id="A0A0K9GPR8"/>
<name>A0A0K9GPR8_9BACI</name>
<evidence type="ECO:0000313" key="2">
    <source>
        <dbReference type="EMBL" id="KMY48262.1"/>
    </source>
</evidence>
<feature type="transmembrane region" description="Helical" evidence="1">
    <location>
        <begin position="46"/>
        <end position="62"/>
    </location>
</feature>
<protein>
    <submittedName>
        <fullName evidence="2">Uncharacterized protein</fullName>
    </submittedName>
</protein>
<evidence type="ECO:0000313" key="3">
    <source>
        <dbReference type="Proteomes" id="UP000037146"/>
    </source>
</evidence>
<dbReference type="Proteomes" id="UP000037146">
    <property type="component" value="Unassembled WGS sequence"/>
</dbReference>
<feature type="transmembrane region" description="Helical" evidence="1">
    <location>
        <begin position="20"/>
        <end position="40"/>
    </location>
</feature>
<accession>A0A0K9GPR8</accession>
<keyword evidence="1" id="KW-1133">Transmembrane helix</keyword>
<dbReference type="STRING" id="1679170.AC625_00875"/>
<reference evidence="3" key="1">
    <citation type="submission" date="2015-07" db="EMBL/GenBank/DDBJ databases">
        <title>Genome sequencing project for genomic taxonomy and phylogenomics of Bacillus-like bacteria.</title>
        <authorList>
            <person name="Liu B."/>
            <person name="Wang J."/>
            <person name="Zhu Y."/>
            <person name="Liu G."/>
            <person name="Chen Q."/>
            <person name="Chen Z."/>
            <person name="Lan J."/>
            <person name="Che J."/>
            <person name="Ge C."/>
            <person name="Shi H."/>
            <person name="Pan Z."/>
            <person name="Liu X."/>
        </authorList>
    </citation>
    <scope>NUCLEOTIDE SEQUENCE [LARGE SCALE GENOMIC DNA]</scope>
    <source>
        <strain evidence="3">FJAT-27997</strain>
    </source>
</reference>